<dbReference type="InterPro" id="IPR029052">
    <property type="entry name" value="Metallo-depent_PP-like"/>
</dbReference>
<dbReference type="EMBL" id="LIBO01000015">
    <property type="protein sequence ID" value="KRO62993.1"/>
    <property type="molecule type" value="Genomic_DNA"/>
</dbReference>
<evidence type="ECO:0000259" key="1">
    <source>
        <dbReference type="Pfam" id="PF09423"/>
    </source>
</evidence>
<dbReference type="InterPro" id="IPR018946">
    <property type="entry name" value="PhoD-like_MPP"/>
</dbReference>
<name>A0A0R2RKN5_9BACT</name>
<dbReference type="SUPFAM" id="SSF56300">
    <property type="entry name" value="Metallo-dependent phosphatases"/>
    <property type="match status" value="1"/>
</dbReference>
<dbReference type="InterPro" id="IPR038607">
    <property type="entry name" value="PhoD-like_sf"/>
</dbReference>
<organism evidence="2 3">
    <name type="scientific">Verrucomicrobia subdivision 6 bacterium BACL9 MAG-120507-bin52</name>
    <dbReference type="NCBI Taxonomy" id="1655590"/>
    <lineage>
        <taxon>Bacteria</taxon>
        <taxon>Pseudomonadati</taxon>
        <taxon>Verrucomicrobiota</taxon>
        <taxon>Verrucomicrobiia</taxon>
        <taxon>Verrucomicrobiales</taxon>
        <taxon>Verrucomicrobia subdivision 6</taxon>
    </lineage>
</organism>
<evidence type="ECO:0000313" key="3">
    <source>
        <dbReference type="Proteomes" id="UP000051269"/>
    </source>
</evidence>
<proteinExistence type="predicted"/>
<gene>
    <name evidence="2" type="ORF">ABR82_05255</name>
</gene>
<evidence type="ECO:0000313" key="2">
    <source>
        <dbReference type="EMBL" id="KRO62993.1"/>
    </source>
</evidence>
<dbReference type="PANTHER" id="PTHR33987">
    <property type="entry name" value="CALCINEURIN-LIKE METALLO-PHOSPHOESTERASE SUPERFAMILY PROTEIN"/>
    <property type="match status" value="1"/>
</dbReference>
<comment type="caution">
    <text evidence="2">The sequence shown here is derived from an EMBL/GenBank/DDBJ whole genome shotgun (WGS) entry which is preliminary data.</text>
</comment>
<sequence>MFFGFWVVVGTSGADSQAPLERIAFGSCYKPEKKGGVWAGVRKFDPQLWIWLGDNFYHDWANGKYVRTNDDPDSFAKGYRALGRSEGVQALQSLAADRVMATWDDHDFGKNDAGKEYDRKEESRKAFAKFFGVPDRPDGIYSSRDFGPEGKRVRVILLDTRYNRDSLPRKGEALSDGDILGESQWSWLGEELARTGANLIILGSSIQFVSEQHRFEKWANFPKAKDRMLELLKTVRAQGVVFISGDRHHAEISCLPEGLVGYPLYDITSSGITEGGGIGKEENRYRVADLWNANNFGAIQIDWSQANPTVSLEIRDEKGNEVRQVSFPFTQLALPKQ</sequence>
<dbReference type="Gene3D" id="3.60.21.70">
    <property type="entry name" value="PhoD-like phosphatase"/>
    <property type="match status" value="1"/>
</dbReference>
<dbReference type="Pfam" id="PF09423">
    <property type="entry name" value="PhoD"/>
    <property type="match status" value="1"/>
</dbReference>
<reference evidence="2 3" key="1">
    <citation type="submission" date="2015-10" db="EMBL/GenBank/DDBJ databases">
        <title>Metagenome-Assembled Genomes uncover a global brackish microbiome.</title>
        <authorList>
            <person name="Hugerth L.W."/>
            <person name="Larsson J."/>
            <person name="Alneberg J."/>
            <person name="Lindh M.V."/>
            <person name="Legrand C."/>
            <person name="Pinhassi J."/>
            <person name="Andersson A.F."/>
        </authorList>
    </citation>
    <scope>NUCLEOTIDE SEQUENCE [LARGE SCALE GENOMIC DNA]</scope>
    <source>
        <strain evidence="2">BACL18 MAG-120507-bin52</strain>
    </source>
</reference>
<feature type="domain" description="PhoD-like phosphatase metallophosphatase" evidence="1">
    <location>
        <begin position="27"/>
        <end position="255"/>
    </location>
</feature>
<accession>A0A0R2RKN5</accession>
<dbReference type="CDD" id="cd07389">
    <property type="entry name" value="MPP_PhoD"/>
    <property type="match status" value="1"/>
</dbReference>
<dbReference type="PANTHER" id="PTHR33987:SF1">
    <property type="entry name" value="CALCINEURIN-LIKE METALLO-PHOSPHOESTERASE SUPERFAMILY PROTEIN"/>
    <property type="match status" value="1"/>
</dbReference>
<dbReference type="Proteomes" id="UP000051269">
    <property type="component" value="Unassembled WGS sequence"/>
</dbReference>
<dbReference type="AlphaFoldDB" id="A0A0R2RKN5"/>
<protein>
    <recommendedName>
        <fullName evidence="1">PhoD-like phosphatase metallophosphatase domain-containing protein</fullName>
    </recommendedName>
</protein>